<dbReference type="EMBL" id="MFMC01000048">
    <property type="protein sequence ID" value="OGG76655.1"/>
    <property type="molecule type" value="Genomic_DNA"/>
</dbReference>
<dbReference type="Pfam" id="PF00482">
    <property type="entry name" value="T2SSF"/>
    <property type="match status" value="2"/>
</dbReference>
<accession>A0A1F6ESS7</accession>
<comment type="caution">
    <text evidence="10">The sequence shown here is derived from an EMBL/GenBank/DDBJ whole genome shotgun (WGS) entry which is preliminary data.</text>
</comment>
<evidence type="ECO:0000256" key="1">
    <source>
        <dbReference type="ARBA" id="ARBA00004429"/>
    </source>
</evidence>
<gene>
    <name evidence="10" type="ORF">A3B35_03930</name>
</gene>
<protein>
    <recommendedName>
        <fullName evidence="9">Type II secretion system protein GspF domain-containing protein</fullName>
    </recommendedName>
</protein>
<dbReference type="InterPro" id="IPR018076">
    <property type="entry name" value="T2SS_GspF_dom"/>
</dbReference>
<comment type="subcellular location">
    <subcellularLocation>
        <location evidence="1">Cell inner membrane</location>
        <topology evidence="1">Multi-pass membrane protein</topology>
    </subcellularLocation>
</comment>
<dbReference type="PRINTS" id="PR00812">
    <property type="entry name" value="BCTERIALGSPF"/>
</dbReference>
<feature type="transmembrane region" description="Helical" evidence="8">
    <location>
        <begin position="363"/>
        <end position="396"/>
    </location>
</feature>
<feature type="transmembrane region" description="Helical" evidence="8">
    <location>
        <begin position="169"/>
        <end position="191"/>
    </location>
</feature>
<keyword evidence="4" id="KW-0997">Cell inner membrane</keyword>
<keyword evidence="5 8" id="KW-0812">Transmembrane</keyword>
<feature type="transmembrane region" description="Helical" evidence="8">
    <location>
        <begin position="211"/>
        <end position="238"/>
    </location>
</feature>
<dbReference type="InterPro" id="IPR003004">
    <property type="entry name" value="GspF/PilC"/>
</dbReference>
<evidence type="ECO:0000256" key="6">
    <source>
        <dbReference type="ARBA" id="ARBA00022989"/>
    </source>
</evidence>
<dbReference type="FunFam" id="1.20.81.30:FF:000001">
    <property type="entry name" value="Type II secretion system protein F"/>
    <property type="match status" value="1"/>
</dbReference>
<sequence length="402" mass="43886">MSLFSYKAVDAEGAERAGTIDAVNIDIAITAIQRRGLVISSIQPEQQKVSAWSRISFFDRVTNSDIVMVSRQITTLFEAQVSALHAFRLLASEARTPKLAEKLTAVSNDIQSGSSISAALSRHPDVFSLFYINMVKAGEETGKLDETFSFLADYLDRNYEITQKARNALIYPAFITMTFVVVMGLMMTLVIPNLASMLSEVGQDIPIYTKVVIGISNFLVRYILLVLILVVVAGVFLYRFGRTEGGQEMLSRARMQVPAIGSIYKKLFLSRITDNLSTMLKSGVQVLRGLEITGSVVGDAVYKKVLSAAAADVKGGLPVSEAFRKHPEIPGIVVAMLKIGEETGNMGHILETMSRFYRREVNIAVDTLVGLIEPFMIVMLAVGVAALLASVLLPIYNIAAGF</sequence>
<dbReference type="PANTHER" id="PTHR30012:SF0">
    <property type="entry name" value="TYPE II SECRETION SYSTEM PROTEIN F-RELATED"/>
    <property type="match status" value="1"/>
</dbReference>
<evidence type="ECO:0000313" key="10">
    <source>
        <dbReference type="EMBL" id="OGG76655.1"/>
    </source>
</evidence>
<evidence type="ECO:0000256" key="4">
    <source>
        <dbReference type="ARBA" id="ARBA00022519"/>
    </source>
</evidence>
<evidence type="ECO:0000256" key="2">
    <source>
        <dbReference type="ARBA" id="ARBA00005745"/>
    </source>
</evidence>
<keyword evidence="6 8" id="KW-1133">Transmembrane helix</keyword>
<dbReference type="STRING" id="1798515.A3B35_03930"/>
<feature type="domain" description="Type II secretion system protein GspF" evidence="9">
    <location>
        <begin position="273"/>
        <end position="394"/>
    </location>
</feature>
<dbReference type="AlphaFoldDB" id="A0A1F6ESS7"/>
<organism evidence="10 11">
    <name type="scientific">Candidatus Kaiserbacteria bacterium RIFCSPLOWO2_01_FULL_54_24</name>
    <dbReference type="NCBI Taxonomy" id="1798515"/>
    <lineage>
        <taxon>Bacteria</taxon>
        <taxon>Candidatus Kaiseribacteriota</taxon>
    </lineage>
</organism>
<reference evidence="10 11" key="1">
    <citation type="journal article" date="2016" name="Nat. Commun.">
        <title>Thousands of microbial genomes shed light on interconnected biogeochemical processes in an aquifer system.</title>
        <authorList>
            <person name="Anantharaman K."/>
            <person name="Brown C.T."/>
            <person name="Hug L.A."/>
            <person name="Sharon I."/>
            <person name="Castelle C.J."/>
            <person name="Probst A.J."/>
            <person name="Thomas B.C."/>
            <person name="Singh A."/>
            <person name="Wilkins M.J."/>
            <person name="Karaoz U."/>
            <person name="Brodie E.L."/>
            <person name="Williams K.H."/>
            <person name="Hubbard S.S."/>
            <person name="Banfield J.F."/>
        </authorList>
    </citation>
    <scope>NUCLEOTIDE SEQUENCE [LARGE SCALE GENOMIC DNA]</scope>
</reference>
<dbReference type="GO" id="GO:0005886">
    <property type="term" value="C:plasma membrane"/>
    <property type="evidence" value="ECO:0007669"/>
    <property type="project" value="UniProtKB-SubCell"/>
</dbReference>
<comment type="similarity">
    <text evidence="2">Belongs to the GSP F family.</text>
</comment>
<dbReference type="Proteomes" id="UP000177215">
    <property type="component" value="Unassembled WGS sequence"/>
</dbReference>
<proteinExistence type="inferred from homology"/>
<evidence type="ECO:0000256" key="5">
    <source>
        <dbReference type="ARBA" id="ARBA00022692"/>
    </source>
</evidence>
<evidence type="ECO:0000259" key="9">
    <source>
        <dbReference type="Pfam" id="PF00482"/>
    </source>
</evidence>
<dbReference type="PANTHER" id="PTHR30012">
    <property type="entry name" value="GENERAL SECRETION PATHWAY PROTEIN"/>
    <property type="match status" value="1"/>
</dbReference>
<evidence type="ECO:0000256" key="3">
    <source>
        <dbReference type="ARBA" id="ARBA00022475"/>
    </source>
</evidence>
<evidence type="ECO:0000256" key="7">
    <source>
        <dbReference type="ARBA" id="ARBA00023136"/>
    </source>
</evidence>
<evidence type="ECO:0000313" key="11">
    <source>
        <dbReference type="Proteomes" id="UP000177215"/>
    </source>
</evidence>
<dbReference type="InterPro" id="IPR042094">
    <property type="entry name" value="T2SS_GspF_sf"/>
</dbReference>
<dbReference type="Gene3D" id="1.20.81.30">
    <property type="entry name" value="Type II secretion system (T2SS), domain F"/>
    <property type="match status" value="2"/>
</dbReference>
<keyword evidence="3" id="KW-1003">Cell membrane</keyword>
<feature type="domain" description="Type II secretion system protein GspF" evidence="9">
    <location>
        <begin position="70"/>
        <end position="192"/>
    </location>
</feature>
<evidence type="ECO:0000256" key="8">
    <source>
        <dbReference type="SAM" id="Phobius"/>
    </source>
</evidence>
<name>A0A1F6ESS7_9BACT</name>
<keyword evidence="7 8" id="KW-0472">Membrane</keyword>